<gene>
    <name evidence="1" type="ORF">EV671_101141</name>
</gene>
<dbReference type="EMBL" id="SMBU01000011">
    <property type="protein sequence ID" value="TCU97366.1"/>
    <property type="molecule type" value="Genomic_DNA"/>
</dbReference>
<keyword evidence="2" id="KW-1185">Reference proteome</keyword>
<name>A0A4R3UYF2_ROSSA</name>
<comment type="caution">
    <text evidence="1">The sequence shown here is derived from an EMBL/GenBank/DDBJ whole genome shotgun (WGS) entry which is preliminary data.</text>
</comment>
<protein>
    <submittedName>
        <fullName evidence="1">Uncharacterized protein</fullName>
    </submittedName>
</protein>
<evidence type="ECO:0000313" key="2">
    <source>
        <dbReference type="Proteomes" id="UP000295110"/>
    </source>
</evidence>
<sequence>MRYLDFELSEGDDGITTLDAMASTPAARHADVLAEAAAVLAWCRREFPHTEGPVEEGQDWDHELLVSQEDGGWHTVTLTLTGSARFVDAFLAAFGEPLG</sequence>
<dbReference type="RefSeq" id="WP_132571453.1">
    <property type="nucleotide sequence ID" value="NZ_CBCSGL010000038.1"/>
</dbReference>
<dbReference type="AlphaFoldDB" id="A0A4R3UYF2"/>
<dbReference type="OrthoDB" id="8685558at2"/>
<proteinExistence type="predicted"/>
<dbReference type="Proteomes" id="UP000295110">
    <property type="component" value="Unassembled WGS sequence"/>
</dbReference>
<accession>A0A4R3UYF2</accession>
<evidence type="ECO:0000313" key="1">
    <source>
        <dbReference type="EMBL" id="TCU97366.1"/>
    </source>
</evidence>
<reference evidence="1 2" key="1">
    <citation type="submission" date="2019-03" db="EMBL/GenBank/DDBJ databases">
        <title>Genomic Encyclopedia of Type Strains, Phase IV (KMG-IV): sequencing the most valuable type-strain genomes for metagenomic binning, comparative biology and taxonomic classification.</title>
        <authorList>
            <person name="Goeker M."/>
        </authorList>
    </citation>
    <scope>NUCLEOTIDE SEQUENCE [LARGE SCALE GENOMIC DNA]</scope>
    <source>
        <strain evidence="1 2">DSM 654</strain>
    </source>
</reference>
<organism evidence="1 2">
    <name type="scientific">Roseateles saccharophilus</name>
    <name type="common">Pseudomonas saccharophila</name>
    <dbReference type="NCBI Taxonomy" id="304"/>
    <lineage>
        <taxon>Bacteria</taxon>
        <taxon>Pseudomonadati</taxon>
        <taxon>Pseudomonadota</taxon>
        <taxon>Betaproteobacteria</taxon>
        <taxon>Burkholderiales</taxon>
        <taxon>Sphaerotilaceae</taxon>
        <taxon>Roseateles</taxon>
    </lineage>
</organism>